<accession>A0A836C9B7</accession>
<comment type="caution">
    <text evidence="2">The sequence shown here is derived from an EMBL/GenBank/DDBJ whole genome shotgun (WGS) entry which is preliminary data.</text>
</comment>
<feature type="compositionally biased region" description="Low complexity" evidence="1">
    <location>
        <begin position="109"/>
        <end position="132"/>
    </location>
</feature>
<feature type="region of interest" description="Disordered" evidence="1">
    <location>
        <begin position="45"/>
        <end position="132"/>
    </location>
</feature>
<sequence length="335" mass="34329">MGKLRGAASTPSYINSELASGGKAAFCACAAAIFRTKQPLQAIVGAEDSGSSGGSSRRRRSAPPDGEKGSAAGGGAGPAAAVEGGKSAQAGAQSSSGAAPAESGGGTGAASAAAGADGDAEKAPGASAADAGGADAEFDLRAVMEEKLADFYAAAAAQAALSGLAPCYVLHGIVSADVVGAGVQKGAARGDPHDPRGDPHELVEMWRSMVALARRSATLTETEMKAAIDEDMQRFMRRESVQTVHVDVQCICRETFFVRDTATDTIVQGSDAIATRAHHVRLETTQRRLHSIREATLESVLKRELDWSDVDWQVIDIDGWLGGNPLFASPPQGEP</sequence>
<dbReference type="Proteomes" id="UP000664859">
    <property type="component" value="Unassembled WGS sequence"/>
</dbReference>
<evidence type="ECO:0000313" key="2">
    <source>
        <dbReference type="EMBL" id="KAG5177399.1"/>
    </source>
</evidence>
<keyword evidence="3" id="KW-1185">Reference proteome</keyword>
<reference evidence="2" key="1">
    <citation type="submission" date="2021-02" db="EMBL/GenBank/DDBJ databases">
        <title>First Annotated Genome of the Yellow-green Alga Tribonema minus.</title>
        <authorList>
            <person name="Mahan K.M."/>
        </authorList>
    </citation>
    <scope>NUCLEOTIDE SEQUENCE</scope>
    <source>
        <strain evidence="2">UTEX B ZZ1240</strain>
    </source>
</reference>
<evidence type="ECO:0000313" key="3">
    <source>
        <dbReference type="Proteomes" id="UP000664859"/>
    </source>
</evidence>
<organism evidence="2 3">
    <name type="scientific">Tribonema minus</name>
    <dbReference type="NCBI Taxonomy" id="303371"/>
    <lineage>
        <taxon>Eukaryota</taxon>
        <taxon>Sar</taxon>
        <taxon>Stramenopiles</taxon>
        <taxon>Ochrophyta</taxon>
        <taxon>PX clade</taxon>
        <taxon>Xanthophyceae</taxon>
        <taxon>Tribonematales</taxon>
        <taxon>Tribonemataceae</taxon>
        <taxon>Tribonema</taxon>
    </lineage>
</organism>
<dbReference type="AlphaFoldDB" id="A0A836C9B7"/>
<dbReference type="EMBL" id="JAFCMP010000525">
    <property type="protein sequence ID" value="KAG5177399.1"/>
    <property type="molecule type" value="Genomic_DNA"/>
</dbReference>
<evidence type="ECO:0000256" key="1">
    <source>
        <dbReference type="SAM" id="MobiDB-lite"/>
    </source>
</evidence>
<proteinExistence type="predicted"/>
<name>A0A836C9B7_9STRA</name>
<protein>
    <submittedName>
        <fullName evidence="2">Uncharacterized protein</fullName>
    </submittedName>
</protein>
<feature type="compositionally biased region" description="Low complexity" evidence="1">
    <location>
        <begin position="78"/>
        <end position="102"/>
    </location>
</feature>
<gene>
    <name evidence="2" type="ORF">JKP88DRAFT_85873</name>
</gene>